<dbReference type="STRING" id="50990.A0A4Y7PDZ4"/>
<feature type="region of interest" description="Disordered" evidence="1">
    <location>
        <begin position="562"/>
        <end position="588"/>
    </location>
</feature>
<gene>
    <name evidence="2" type="ORF">BD410DRAFT_846866</name>
</gene>
<protein>
    <submittedName>
        <fullName evidence="2">Uncharacterized protein</fullName>
    </submittedName>
</protein>
<name>A0A4Y7PDZ4_9AGAM</name>
<sequence length="588" mass="66063">MTPGPRSKFPEEQEKWIQQHKEEYLRLFAHSTKKNADTTWKDAMWTKFSDEFATELNASDESVKVWKSRFFRKYGNFKHHSASAKSTPSSASLPAIHLLQDDTVESARSLYINDHKDEINDEVNKQRDEMGMDHHKEEKAIWVEKAAALQETEERWDDDQLRRNQERIREIFIPIFRGMIGPGPRRLGKAAFHLVYGYRDADDIAQTGCLTIGQDRNVSRFDESAFDYENLVKKPWQDWCETNIPSAAADRSAMKRDVNNIPILPDFDETATRAEMRSTLKAFLDAVWYLAWPKSSDMEAPPWDEIKAHPADYLKTPLPDSLKLDNPNAMDFATVTRLIEYIKTTQQETPEHCAVQFRSKDEIDNAIQARVSSDSDEEVTATPAAPSRRISRRIDSDSDDDDDELSKPANPIAISTPHPEEAVPNSHASPSAKSVTSSCSPITHNDVLPGDTTNELAMDDADKSAENPRVAANIGTTNHVGSDAEAPAATRNDVQPKRRGRPAKQSTAPPPEAQAARSKRKRDEEDGEIGSDDDVATIAPPTERRKRIKSARCTVCNGPPGYCSCTPKRDKTAPKKTAAKAKRGNRRK</sequence>
<feature type="compositionally biased region" description="Polar residues" evidence="1">
    <location>
        <begin position="426"/>
        <end position="443"/>
    </location>
</feature>
<reference evidence="2 3" key="1">
    <citation type="submission" date="2018-06" db="EMBL/GenBank/DDBJ databases">
        <title>A transcriptomic atlas of mushroom development highlights an independent origin of complex multicellularity.</title>
        <authorList>
            <consortium name="DOE Joint Genome Institute"/>
            <person name="Krizsan K."/>
            <person name="Almasi E."/>
            <person name="Merenyi Z."/>
            <person name="Sahu N."/>
            <person name="Viragh M."/>
            <person name="Koszo T."/>
            <person name="Mondo S."/>
            <person name="Kiss B."/>
            <person name="Balint B."/>
            <person name="Kues U."/>
            <person name="Barry K."/>
            <person name="Hegedus J.C."/>
            <person name="Henrissat B."/>
            <person name="Johnson J."/>
            <person name="Lipzen A."/>
            <person name="Ohm R."/>
            <person name="Nagy I."/>
            <person name="Pangilinan J."/>
            <person name="Yan J."/>
            <person name="Xiong Y."/>
            <person name="Grigoriev I.V."/>
            <person name="Hibbett D.S."/>
            <person name="Nagy L.G."/>
        </authorList>
    </citation>
    <scope>NUCLEOTIDE SEQUENCE [LARGE SCALE GENOMIC DNA]</scope>
    <source>
        <strain evidence="2 3">SZMC22713</strain>
    </source>
</reference>
<keyword evidence="3" id="KW-1185">Reference proteome</keyword>
<dbReference type="OrthoDB" id="10661171at2759"/>
<organism evidence="2 3">
    <name type="scientific">Rickenella mellea</name>
    <dbReference type="NCBI Taxonomy" id="50990"/>
    <lineage>
        <taxon>Eukaryota</taxon>
        <taxon>Fungi</taxon>
        <taxon>Dikarya</taxon>
        <taxon>Basidiomycota</taxon>
        <taxon>Agaricomycotina</taxon>
        <taxon>Agaricomycetes</taxon>
        <taxon>Hymenochaetales</taxon>
        <taxon>Rickenellaceae</taxon>
        <taxon>Rickenella</taxon>
    </lineage>
</organism>
<dbReference type="EMBL" id="ML170570">
    <property type="protein sequence ID" value="TDL13517.1"/>
    <property type="molecule type" value="Genomic_DNA"/>
</dbReference>
<evidence type="ECO:0000313" key="3">
    <source>
        <dbReference type="Proteomes" id="UP000294933"/>
    </source>
</evidence>
<feature type="region of interest" description="Disordered" evidence="1">
    <location>
        <begin position="369"/>
        <end position="549"/>
    </location>
</feature>
<accession>A0A4Y7PDZ4</accession>
<evidence type="ECO:0000313" key="2">
    <source>
        <dbReference type="EMBL" id="TDL13517.1"/>
    </source>
</evidence>
<evidence type="ECO:0000256" key="1">
    <source>
        <dbReference type="SAM" id="MobiDB-lite"/>
    </source>
</evidence>
<feature type="compositionally biased region" description="Acidic residues" evidence="1">
    <location>
        <begin position="525"/>
        <end position="535"/>
    </location>
</feature>
<dbReference type="AlphaFoldDB" id="A0A4Y7PDZ4"/>
<dbReference type="Proteomes" id="UP000294933">
    <property type="component" value="Unassembled WGS sequence"/>
</dbReference>
<feature type="compositionally biased region" description="Basic residues" evidence="1">
    <location>
        <begin position="577"/>
        <end position="588"/>
    </location>
</feature>
<dbReference type="VEuPathDB" id="FungiDB:BD410DRAFT_846866"/>
<proteinExistence type="predicted"/>